<feature type="signal peptide" evidence="9">
    <location>
        <begin position="1"/>
        <end position="17"/>
    </location>
</feature>
<dbReference type="PANTHER" id="PTHR36575">
    <property type="entry name" value="BINDING PROTEIN, PUTATIVE (AFU_ORTHOLOGUE AFUA_1G14430)-RELATED"/>
    <property type="match status" value="1"/>
</dbReference>
<dbReference type="OrthoDB" id="120613at2759"/>
<dbReference type="AlphaFoldDB" id="A0A8K0PH44"/>
<evidence type="ECO:0000256" key="8">
    <source>
        <dbReference type="SAM" id="Phobius"/>
    </source>
</evidence>
<evidence type="ECO:0000259" key="10">
    <source>
        <dbReference type="Pfam" id="PF03067"/>
    </source>
</evidence>
<keyword evidence="8" id="KW-1133">Transmembrane helix</keyword>
<gene>
    <name evidence="11" type="ORF">KVT40_006965</name>
</gene>
<evidence type="ECO:0000256" key="2">
    <source>
        <dbReference type="ARBA" id="ARBA00022723"/>
    </source>
</evidence>
<evidence type="ECO:0000256" key="7">
    <source>
        <dbReference type="SAM" id="MobiDB-lite"/>
    </source>
</evidence>
<feature type="region of interest" description="Disordered" evidence="7">
    <location>
        <begin position="229"/>
        <end position="249"/>
    </location>
</feature>
<dbReference type="PANTHER" id="PTHR36575:SF2">
    <property type="entry name" value="CHITIN-BINDING TYPE-4 DOMAIN-CONTAINING PROTEIN-RELATED"/>
    <property type="match status" value="1"/>
</dbReference>
<evidence type="ECO:0000313" key="11">
    <source>
        <dbReference type="EMBL" id="KAG8625214.1"/>
    </source>
</evidence>
<keyword evidence="2" id="KW-0479">Metal-binding</keyword>
<keyword evidence="4" id="KW-1015">Disulfide bond</keyword>
<reference evidence="11" key="1">
    <citation type="submission" date="2021-07" db="EMBL/GenBank/DDBJ databases">
        <title>Elsinoe batatas strain:CRI-CJ2 Genome sequencing and assembly.</title>
        <authorList>
            <person name="Huang L."/>
        </authorList>
    </citation>
    <scope>NUCLEOTIDE SEQUENCE</scope>
    <source>
        <strain evidence="11">CRI-CJ2</strain>
    </source>
</reference>
<feature type="transmembrane region" description="Helical" evidence="8">
    <location>
        <begin position="259"/>
        <end position="285"/>
    </location>
</feature>
<comment type="cofactor">
    <cofactor evidence="1">
        <name>Cu(2+)</name>
        <dbReference type="ChEBI" id="CHEBI:29036"/>
    </cofactor>
</comment>
<keyword evidence="12" id="KW-1185">Reference proteome</keyword>
<evidence type="ECO:0000256" key="9">
    <source>
        <dbReference type="SAM" id="SignalP"/>
    </source>
</evidence>
<keyword evidence="5" id="KW-0325">Glycoprotein</keyword>
<dbReference type="GO" id="GO:0046872">
    <property type="term" value="F:metal ion binding"/>
    <property type="evidence" value="ECO:0007669"/>
    <property type="project" value="UniProtKB-KW"/>
</dbReference>
<evidence type="ECO:0000256" key="4">
    <source>
        <dbReference type="ARBA" id="ARBA00023157"/>
    </source>
</evidence>
<keyword evidence="8" id="KW-0472">Membrane</keyword>
<keyword evidence="3" id="KW-0186">Copper</keyword>
<comment type="similarity">
    <text evidence="6">Belongs to the polysaccharide monooxygenase AA13 family.</text>
</comment>
<feature type="chain" id="PRO_5035468236" description="Chitin-binding type-4 domain-containing protein" evidence="9">
    <location>
        <begin position="18"/>
        <end position="326"/>
    </location>
</feature>
<dbReference type="Proteomes" id="UP000809789">
    <property type="component" value="Unassembled WGS sequence"/>
</dbReference>
<comment type="caution">
    <text evidence="11">The sequence shown here is derived from an EMBL/GenBank/DDBJ whole genome shotgun (WGS) entry which is preliminary data.</text>
</comment>
<proteinExistence type="inferred from homology"/>
<evidence type="ECO:0000256" key="5">
    <source>
        <dbReference type="ARBA" id="ARBA00023180"/>
    </source>
</evidence>
<feature type="compositionally biased region" description="Low complexity" evidence="7">
    <location>
        <begin position="229"/>
        <end position="240"/>
    </location>
</feature>
<keyword evidence="9" id="KW-0732">Signal</keyword>
<sequence length="326" mass="33927">MKSTILAVSGFIASVSAHGLLVSPAPRQPGAAHRASCGAQANYQDKNGNIQGVLQVARQQSDYNPATCNLWLCKGWKYEDNTANVQTYTAGQVVPVVFNVAAPHTGVANFSIVDTATNTIIGSPLKSWTDFASNAHTIPDDQKSFSVTIPSDPGSKCSTAGACVLQHFWDARNIDQTYESCIDFTVGGGSGGGAPAPAPSSAAPVPSSAAPAPCSSTLVTITKVAEPTSSAAAPSATPTGTGSGGSTKPIPEGVTLEDLLAWIKILLNVFFFSFGFGFGSLCICANHMLVPYWWSSTSIVDAYLGTYLDTYLPTHLVQSPLVSSKM</sequence>
<dbReference type="EMBL" id="JAESVG020000008">
    <property type="protein sequence ID" value="KAG8625214.1"/>
    <property type="molecule type" value="Genomic_DNA"/>
</dbReference>
<keyword evidence="8" id="KW-0812">Transmembrane</keyword>
<accession>A0A8K0PH44</accession>
<protein>
    <recommendedName>
        <fullName evidence="10">Chitin-binding type-4 domain-containing protein</fullName>
    </recommendedName>
</protein>
<dbReference type="InterPro" id="IPR004302">
    <property type="entry name" value="Cellulose/chitin-bd_N"/>
</dbReference>
<feature type="domain" description="Chitin-binding type-4" evidence="10">
    <location>
        <begin position="18"/>
        <end position="184"/>
    </location>
</feature>
<name>A0A8K0PH44_9PEZI</name>
<evidence type="ECO:0000256" key="3">
    <source>
        <dbReference type="ARBA" id="ARBA00023008"/>
    </source>
</evidence>
<organism evidence="11 12">
    <name type="scientific">Elsinoe batatas</name>
    <dbReference type="NCBI Taxonomy" id="2601811"/>
    <lineage>
        <taxon>Eukaryota</taxon>
        <taxon>Fungi</taxon>
        <taxon>Dikarya</taxon>
        <taxon>Ascomycota</taxon>
        <taxon>Pezizomycotina</taxon>
        <taxon>Dothideomycetes</taxon>
        <taxon>Dothideomycetidae</taxon>
        <taxon>Myriangiales</taxon>
        <taxon>Elsinoaceae</taxon>
        <taxon>Elsinoe</taxon>
    </lineage>
</organism>
<dbReference type="Pfam" id="PF03067">
    <property type="entry name" value="LPMO_10"/>
    <property type="match status" value="1"/>
</dbReference>
<evidence type="ECO:0000313" key="12">
    <source>
        <dbReference type="Proteomes" id="UP000809789"/>
    </source>
</evidence>
<dbReference type="InterPro" id="IPR052282">
    <property type="entry name" value="Starch-active_LPMO"/>
</dbReference>
<evidence type="ECO:0000256" key="1">
    <source>
        <dbReference type="ARBA" id="ARBA00001973"/>
    </source>
</evidence>
<dbReference type="Gene3D" id="2.70.50.70">
    <property type="match status" value="1"/>
</dbReference>
<evidence type="ECO:0000256" key="6">
    <source>
        <dbReference type="ARBA" id="ARBA00034311"/>
    </source>
</evidence>